<evidence type="ECO:0000256" key="1">
    <source>
        <dbReference type="ARBA" id="ARBA00004651"/>
    </source>
</evidence>
<feature type="transmembrane region" description="Helical" evidence="6">
    <location>
        <begin position="194"/>
        <end position="216"/>
    </location>
</feature>
<dbReference type="GO" id="GO:0005886">
    <property type="term" value="C:plasma membrane"/>
    <property type="evidence" value="ECO:0007669"/>
    <property type="project" value="UniProtKB-SubCell"/>
</dbReference>
<keyword evidence="5 6" id="KW-0472">Membrane</keyword>
<dbReference type="EMBL" id="LQMQ01000040">
    <property type="protein sequence ID" value="KUO40497.1"/>
    <property type="molecule type" value="Genomic_DNA"/>
</dbReference>
<dbReference type="STRING" id="1776334.APZ16_05270"/>
<feature type="transmembrane region" description="Helical" evidence="6">
    <location>
        <begin position="417"/>
        <end position="437"/>
    </location>
</feature>
<evidence type="ECO:0000313" key="8">
    <source>
        <dbReference type="Proteomes" id="UP000074294"/>
    </source>
</evidence>
<proteinExistence type="predicted"/>
<dbReference type="Gene3D" id="1.20.1740.10">
    <property type="entry name" value="Amino acid/polyamine transporter I"/>
    <property type="match status" value="1"/>
</dbReference>
<dbReference type="InterPro" id="IPR002293">
    <property type="entry name" value="AA/rel_permease1"/>
</dbReference>
<feature type="transmembrane region" description="Helical" evidence="6">
    <location>
        <begin position="284"/>
        <end position="310"/>
    </location>
</feature>
<feature type="transmembrane region" description="Helical" evidence="6">
    <location>
        <begin position="355"/>
        <end position="377"/>
    </location>
</feature>
<dbReference type="InterPro" id="IPR050367">
    <property type="entry name" value="APC_superfamily"/>
</dbReference>
<keyword evidence="4 6" id="KW-1133">Transmembrane helix</keyword>
<feature type="transmembrane region" description="Helical" evidence="6">
    <location>
        <begin position="12"/>
        <end position="32"/>
    </location>
</feature>
<reference evidence="7 8" key="1">
    <citation type="journal article" date="2016" name="Nat. Microbiol.">
        <title>Genomic inference of the metabolism of cosmopolitan subsurface Archaea, Hadesarchaea.</title>
        <authorList>
            <person name="Baker B.J."/>
            <person name="Saw J.H."/>
            <person name="Lind A.E."/>
            <person name="Lazar C.S."/>
            <person name="Hinrichs K.-U."/>
            <person name="Teske A.P."/>
            <person name="Ettema T.J."/>
        </authorList>
    </citation>
    <scope>NUCLEOTIDE SEQUENCE [LARGE SCALE GENOMIC DNA]</scope>
</reference>
<evidence type="ECO:0000256" key="4">
    <source>
        <dbReference type="ARBA" id="ARBA00022989"/>
    </source>
</evidence>
<evidence type="ECO:0008006" key="9">
    <source>
        <dbReference type="Google" id="ProtNLM"/>
    </source>
</evidence>
<dbReference type="PANTHER" id="PTHR42770:SF7">
    <property type="entry name" value="MEMBRANE PROTEIN"/>
    <property type="match status" value="1"/>
</dbReference>
<name>A0A147JVH3_HADYE</name>
<dbReference type="GO" id="GO:0022857">
    <property type="term" value="F:transmembrane transporter activity"/>
    <property type="evidence" value="ECO:0007669"/>
    <property type="project" value="InterPro"/>
</dbReference>
<feature type="transmembrane region" description="Helical" evidence="6">
    <location>
        <begin position="156"/>
        <end position="174"/>
    </location>
</feature>
<evidence type="ECO:0000313" key="7">
    <source>
        <dbReference type="EMBL" id="KUO40497.1"/>
    </source>
</evidence>
<dbReference type="Pfam" id="PF13520">
    <property type="entry name" value="AA_permease_2"/>
    <property type="match status" value="1"/>
</dbReference>
<sequence>MKKAELAKELGVWDAFLLSVGGMIGGAIFVLGAQTAMIAGPSAILAWALAGLLMFFIALVLVEQATAFPRAGAIPAYAMETFGKSFAVRSFASFIGGWGSLIGQWFGVPFCAMYVGGYVVSIVPALAGYETVITLLVLTFAFLLNLSGISITGKANAVLTVLLIILMLAFFFRGVPAVNLSNYSPFFATGGLTFLQAIPIAALGYGAWLSILAAAEEVKEPQKTLPKAIGLSILVTTVLYLLILFPLYGTVNWQEFTPNNPFAFWAPLSYAAVKFAPGESWVQLVISLAAILALITTTIALMVLASRVIYGMGKIGIFPSQCGYVWPRTKVPAVSLIVVYVVSMILGANPNWVNAIIIIGSVMYAIGFLIGILSHIGLRINRKDVKPPFRVPGGIAFSVIAFIALALLLVNVSTLEIWYSLLAVVVGVVYFIVRYASKTGVFAKHPS</sequence>
<dbReference type="AlphaFoldDB" id="A0A147JVH3"/>
<accession>A0A147JVH3</accession>
<feature type="transmembrane region" description="Helical" evidence="6">
    <location>
        <begin position="86"/>
        <end position="106"/>
    </location>
</feature>
<feature type="transmembrane region" description="Helical" evidence="6">
    <location>
        <begin position="118"/>
        <end position="144"/>
    </location>
</feature>
<protein>
    <recommendedName>
        <fullName evidence="9">Amino acid permease</fullName>
    </recommendedName>
</protein>
<feature type="transmembrane region" description="Helical" evidence="6">
    <location>
        <begin position="389"/>
        <end position="411"/>
    </location>
</feature>
<evidence type="ECO:0000256" key="6">
    <source>
        <dbReference type="SAM" id="Phobius"/>
    </source>
</evidence>
<organism evidence="7 8">
    <name type="scientific">Hadarchaeum yellowstonense</name>
    <dbReference type="NCBI Taxonomy" id="1776334"/>
    <lineage>
        <taxon>Archaea</taxon>
        <taxon>Methanobacteriati</taxon>
        <taxon>Candidatus Hadarchaeota</taxon>
        <taxon>Candidatus Hadarchaeia</taxon>
        <taxon>Candidatus Hadarchaeales</taxon>
        <taxon>Candidatus Hadarchaeaceae</taxon>
        <taxon>Candidatus Hadarchaeum</taxon>
    </lineage>
</organism>
<dbReference type="PIRSF" id="PIRSF006060">
    <property type="entry name" value="AA_transporter"/>
    <property type="match status" value="1"/>
</dbReference>
<feature type="transmembrane region" description="Helical" evidence="6">
    <location>
        <begin position="44"/>
        <end position="65"/>
    </location>
</feature>
<gene>
    <name evidence="7" type="ORF">APZ16_05270</name>
</gene>
<dbReference type="PANTHER" id="PTHR42770">
    <property type="entry name" value="AMINO ACID TRANSPORTER-RELATED"/>
    <property type="match status" value="1"/>
</dbReference>
<evidence type="ECO:0000256" key="3">
    <source>
        <dbReference type="ARBA" id="ARBA00022692"/>
    </source>
</evidence>
<keyword evidence="3 6" id="KW-0812">Transmembrane</keyword>
<evidence type="ECO:0000256" key="5">
    <source>
        <dbReference type="ARBA" id="ARBA00023136"/>
    </source>
</evidence>
<dbReference type="Proteomes" id="UP000074294">
    <property type="component" value="Unassembled WGS sequence"/>
</dbReference>
<keyword evidence="2" id="KW-1003">Cell membrane</keyword>
<evidence type="ECO:0000256" key="2">
    <source>
        <dbReference type="ARBA" id="ARBA00022475"/>
    </source>
</evidence>
<comment type="caution">
    <text evidence="7">The sequence shown here is derived from an EMBL/GenBank/DDBJ whole genome shotgun (WGS) entry which is preliminary data.</text>
</comment>
<feature type="transmembrane region" description="Helical" evidence="6">
    <location>
        <begin position="228"/>
        <end position="248"/>
    </location>
</feature>
<comment type="subcellular location">
    <subcellularLocation>
        <location evidence="1">Cell membrane</location>
        <topology evidence="1">Multi-pass membrane protein</topology>
    </subcellularLocation>
</comment>
<feature type="transmembrane region" description="Helical" evidence="6">
    <location>
        <begin position="331"/>
        <end position="349"/>
    </location>
</feature>